<dbReference type="SUPFAM" id="SSF56784">
    <property type="entry name" value="HAD-like"/>
    <property type="match status" value="1"/>
</dbReference>
<protein>
    <submittedName>
        <fullName evidence="1">Uncharacterized protein</fullName>
    </submittedName>
</protein>
<dbReference type="InterPro" id="IPR023214">
    <property type="entry name" value="HAD_sf"/>
</dbReference>
<sequence>MPSKEEEKSCIYYIETPDILAFFGYKKPMALLLRVPAAVSFSCKASAAKTTKSAPNFPVATASASMNAANSNRKLPVLLFDIMDTVVRDPFYGDIPSFFGMSMQELLECKHPTAWMEFEKGMIDEMELYSKFFKDGRPFDMEGLKSCMKKGYQYLDGMKELLDTLKRRNYEMHALTNYPVWYEMIEEKLDISAYLSWTFCSCTIGKRKPDPDLYLEVVRRLQVDPGHCIFIDDRIRNVDAAVEVGMKGVHFKNADLLQKDLARLGVEFDVPKG</sequence>
<dbReference type="Proteomes" id="UP001154282">
    <property type="component" value="Unassembled WGS sequence"/>
</dbReference>
<dbReference type="EMBL" id="CAMGYJ010000011">
    <property type="protein sequence ID" value="CAI0559560.1"/>
    <property type="molecule type" value="Genomic_DNA"/>
</dbReference>
<reference evidence="1" key="1">
    <citation type="submission" date="2022-08" db="EMBL/GenBank/DDBJ databases">
        <authorList>
            <person name="Gutierrez-Valencia J."/>
        </authorList>
    </citation>
    <scope>NUCLEOTIDE SEQUENCE</scope>
</reference>
<proteinExistence type="predicted"/>
<gene>
    <name evidence="1" type="ORF">LITE_LOCUS49286</name>
</gene>
<accession>A0AAV0RPP4</accession>
<name>A0AAV0RPP4_9ROSI</name>
<dbReference type="InterPro" id="IPR006439">
    <property type="entry name" value="HAD-SF_hydro_IA"/>
</dbReference>
<dbReference type="AlphaFoldDB" id="A0AAV0RPP4"/>
<comment type="caution">
    <text evidence="1">The sequence shown here is derived from an EMBL/GenBank/DDBJ whole genome shotgun (WGS) entry which is preliminary data.</text>
</comment>
<dbReference type="Gene3D" id="3.40.50.1000">
    <property type="entry name" value="HAD superfamily/HAD-like"/>
    <property type="match status" value="1"/>
</dbReference>
<evidence type="ECO:0000313" key="1">
    <source>
        <dbReference type="EMBL" id="CAI0559560.1"/>
    </source>
</evidence>
<keyword evidence="2" id="KW-1185">Reference proteome</keyword>
<dbReference type="CDD" id="cd02603">
    <property type="entry name" value="HAD_sEH-N_like"/>
    <property type="match status" value="1"/>
</dbReference>
<organism evidence="1 2">
    <name type="scientific">Linum tenue</name>
    <dbReference type="NCBI Taxonomy" id="586396"/>
    <lineage>
        <taxon>Eukaryota</taxon>
        <taxon>Viridiplantae</taxon>
        <taxon>Streptophyta</taxon>
        <taxon>Embryophyta</taxon>
        <taxon>Tracheophyta</taxon>
        <taxon>Spermatophyta</taxon>
        <taxon>Magnoliopsida</taxon>
        <taxon>eudicotyledons</taxon>
        <taxon>Gunneridae</taxon>
        <taxon>Pentapetalae</taxon>
        <taxon>rosids</taxon>
        <taxon>fabids</taxon>
        <taxon>Malpighiales</taxon>
        <taxon>Linaceae</taxon>
        <taxon>Linum</taxon>
    </lineage>
</organism>
<dbReference type="Pfam" id="PF00702">
    <property type="entry name" value="Hydrolase"/>
    <property type="match status" value="1"/>
</dbReference>
<dbReference type="NCBIfam" id="TIGR01509">
    <property type="entry name" value="HAD-SF-IA-v3"/>
    <property type="match status" value="1"/>
</dbReference>
<dbReference type="InterPro" id="IPR036412">
    <property type="entry name" value="HAD-like_sf"/>
</dbReference>
<dbReference type="PANTHER" id="PTHR43611:SF3">
    <property type="entry name" value="FLAVIN MONONUCLEOTIDE HYDROLASE 1, CHLOROPLATIC"/>
    <property type="match status" value="1"/>
</dbReference>
<evidence type="ECO:0000313" key="2">
    <source>
        <dbReference type="Proteomes" id="UP001154282"/>
    </source>
</evidence>
<dbReference type="PANTHER" id="PTHR43611">
    <property type="entry name" value="ALPHA-D-GLUCOSE 1-PHOSPHATE PHOSPHATASE"/>
    <property type="match status" value="1"/>
</dbReference>